<evidence type="ECO:0000313" key="5">
    <source>
        <dbReference type="Proteomes" id="UP000515123"/>
    </source>
</evidence>
<proteinExistence type="predicted"/>
<feature type="region of interest" description="Disordered" evidence="4">
    <location>
        <begin position="1"/>
        <end position="23"/>
    </location>
</feature>
<feature type="repeat" description="PPR" evidence="3">
    <location>
        <begin position="240"/>
        <end position="270"/>
    </location>
</feature>
<gene>
    <name evidence="6" type="primary">LOC109712947</name>
</gene>
<dbReference type="PANTHER" id="PTHR47926">
    <property type="entry name" value="PENTATRICOPEPTIDE REPEAT-CONTAINING PROTEIN"/>
    <property type="match status" value="1"/>
</dbReference>
<dbReference type="InterPro" id="IPR046848">
    <property type="entry name" value="E_motif"/>
</dbReference>
<evidence type="ECO:0000256" key="4">
    <source>
        <dbReference type="SAM" id="MobiDB-lite"/>
    </source>
</evidence>
<dbReference type="Pfam" id="PF13041">
    <property type="entry name" value="PPR_2"/>
    <property type="match status" value="3"/>
</dbReference>
<dbReference type="PROSITE" id="PS51375">
    <property type="entry name" value="PPR"/>
    <property type="match status" value="6"/>
</dbReference>
<accession>A0A6P5FGL8</accession>
<dbReference type="InterPro" id="IPR002885">
    <property type="entry name" value="PPR_rpt"/>
</dbReference>
<dbReference type="InterPro" id="IPR011990">
    <property type="entry name" value="TPR-like_helical_dom_sf"/>
</dbReference>
<dbReference type="Gene3D" id="1.25.40.10">
    <property type="entry name" value="Tetratricopeptide repeat domain"/>
    <property type="match status" value="4"/>
</dbReference>
<evidence type="ECO:0000256" key="2">
    <source>
        <dbReference type="ARBA" id="ARBA00022946"/>
    </source>
</evidence>
<organism evidence="5 6">
    <name type="scientific">Ananas comosus</name>
    <name type="common">Pineapple</name>
    <name type="synonym">Ananas ananas</name>
    <dbReference type="NCBI Taxonomy" id="4615"/>
    <lineage>
        <taxon>Eukaryota</taxon>
        <taxon>Viridiplantae</taxon>
        <taxon>Streptophyta</taxon>
        <taxon>Embryophyta</taxon>
        <taxon>Tracheophyta</taxon>
        <taxon>Spermatophyta</taxon>
        <taxon>Magnoliopsida</taxon>
        <taxon>Liliopsida</taxon>
        <taxon>Poales</taxon>
        <taxon>Bromeliaceae</taxon>
        <taxon>Bromelioideae</taxon>
        <taxon>Ananas</taxon>
    </lineage>
</organism>
<name>A0A6P5FGL8_ANACO</name>
<feature type="repeat" description="PPR" evidence="3">
    <location>
        <begin position="209"/>
        <end position="239"/>
    </location>
</feature>
<reference evidence="5" key="1">
    <citation type="journal article" date="2015" name="Nat. Genet.">
        <title>The pineapple genome and the evolution of CAM photosynthesis.</title>
        <authorList>
            <person name="Ming R."/>
            <person name="VanBuren R."/>
            <person name="Wai C.M."/>
            <person name="Tang H."/>
            <person name="Schatz M.C."/>
            <person name="Bowers J.E."/>
            <person name="Lyons E."/>
            <person name="Wang M.L."/>
            <person name="Chen J."/>
            <person name="Biggers E."/>
            <person name="Zhang J."/>
            <person name="Huang L."/>
            <person name="Zhang L."/>
            <person name="Miao W."/>
            <person name="Zhang J."/>
            <person name="Ye Z."/>
            <person name="Miao C."/>
            <person name="Lin Z."/>
            <person name="Wang H."/>
            <person name="Zhou H."/>
            <person name="Yim W.C."/>
            <person name="Priest H.D."/>
            <person name="Zheng C."/>
            <person name="Woodhouse M."/>
            <person name="Edger P.P."/>
            <person name="Guyot R."/>
            <person name="Guo H.B."/>
            <person name="Guo H."/>
            <person name="Zheng G."/>
            <person name="Singh R."/>
            <person name="Sharma A."/>
            <person name="Min X."/>
            <person name="Zheng Y."/>
            <person name="Lee H."/>
            <person name="Gurtowski J."/>
            <person name="Sedlazeck F.J."/>
            <person name="Harkess A."/>
            <person name="McKain M.R."/>
            <person name="Liao Z."/>
            <person name="Fang J."/>
            <person name="Liu J."/>
            <person name="Zhang X."/>
            <person name="Zhang Q."/>
            <person name="Hu W."/>
            <person name="Qin Y."/>
            <person name="Wang K."/>
            <person name="Chen L.Y."/>
            <person name="Shirley N."/>
            <person name="Lin Y.R."/>
            <person name="Liu L.Y."/>
            <person name="Hernandez A.G."/>
            <person name="Wright C.L."/>
            <person name="Bulone V."/>
            <person name="Tuskan G.A."/>
            <person name="Heath K."/>
            <person name="Zee F."/>
            <person name="Moore P.H."/>
            <person name="Sunkar R."/>
            <person name="Leebens-Mack J.H."/>
            <person name="Mockler T."/>
            <person name="Bennetzen J.L."/>
            <person name="Freeling M."/>
            <person name="Sankoff D."/>
            <person name="Paterson A.H."/>
            <person name="Zhu X."/>
            <person name="Yang X."/>
            <person name="Smith J.A."/>
            <person name="Cushman J.C."/>
            <person name="Paull R.E."/>
            <person name="Yu Q."/>
        </authorList>
    </citation>
    <scope>NUCLEOTIDE SEQUENCE [LARGE SCALE GENOMIC DNA]</scope>
    <source>
        <strain evidence="5">cv. F153</strain>
    </source>
</reference>
<keyword evidence="1" id="KW-0677">Repeat</keyword>
<dbReference type="GO" id="GO:0009451">
    <property type="term" value="P:RNA modification"/>
    <property type="evidence" value="ECO:0007669"/>
    <property type="project" value="InterPro"/>
</dbReference>
<keyword evidence="2" id="KW-0809">Transit peptide</keyword>
<dbReference type="FunFam" id="1.25.40.10:FF:000348">
    <property type="entry name" value="Pentatricopeptide repeat-containing protein chloroplastic"/>
    <property type="match status" value="1"/>
</dbReference>
<evidence type="ECO:0000256" key="1">
    <source>
        <dbReference type="ARBA" id="ARBA00022737"/>
    </source>
</evidence>
<dbReference type="OrthoDB" id="9990610at2759"/>
<feature type="compositionally biased region" description="Polar residues" evidence="4">
    <location>
        <begin position="8"/>
        <end position="23"/>
    </location>
</feature>
<evidence type="ECO:0000313" key="6">
    <source>
        <dbReference type="RefSeq" id="XP_020092370.1"/>
    </source>
</evidence>
<feature type="repeat" description="PPR" evidence="3">
    <location>
        <begin position="504"/>
        <end position="538"/>
    </location>
</feature>
<dbReference type="FunFam" id="1.25.40.10:FF:001087">
    <property type="entry name" value="Pentatricopeptide repeat-containing protein, mitochondrial"/>
    <property type="match status" value="1"/>
</dbReference>
<feature type="repeat" description="PPR" evidence="3">
    <location>
        <begin position="271"/>
        <end position="305"/>
    </location>
</feature>
<sequence>MACIQPLHPTTTSPFSSKSRGGAINNSCSTATTHSYKAVRNWDQSEPERAILLFKRLVEHGPLSLNPRCGSFFFFFPTVLKACAKIPAFSEGAQVHGIAVKLGVASDSYVQNALIGLYFGCGRSGDAHLLFEKMPERSAVSWSCVIGGYAELGLWEKVKSLFRTMVGEFRAAPNSVTLVRVVAACTKSRDFELGTKVLRYIREKGVSLGLNLGNALVNMYAKMGVMEEAERLFRRMIERDVVTWTTLLAGYAAVRRIETAREVFDKMPHRNVVAWNAMLSGYVSNGCFEAAMLLYNEMLALDVKPDKATMISVVSASARLGYVSIGKVIHGYICKAEMDKSLDLLHSILGLYTSCGDMNSAESLFNKLVIKSEISRTLMVVGHVKHGAVATALDTFKQMPYKDIAAWNAMISALTKSGYFSETLGIFEEMQRMKVSPNQLTLVSTLTACAKVGALELGRWIHAYIERNKIEMDAQLGSSLVEMYAKCGCIDLALEVFNRMHVKDLLAWTTIISGLAMHGRSKLALEHFKDMEGNGIHPDAVTFIGVLAACSHGGLVEEGKHYFDLMTRKYGIHPTTEHYSCMVDLFGRCGLLNEAKHFIESMDFSANRKAIWGALLGACNLHGHIELAEYVTRKLIGDDPTHCGAYVLMSNVYAKESMWDGVKKMRNLMKREGVEKVPGCSWIELNGVVHEFFAGGAYHPECTEIDMKM</sequence>
<protein>
    <submittedName>
        <fullName evidence="6">Pentatricopeptide repeat-containing protein At3g22690-like isoform X1</fullName>
    </submittedName>
</protein>
<dbReference type="NCBIfam" id="TIGR00756">
    <property type="entry name" value="PPR"/>
    <property type="match status" value="8"/>
</dbReference>
<feature type="repeat" description="PPR" evidence="3">
    <location>
        <begin position="138"/>
        <end position="168"/>
    </location>
</feature>
<dbReference type="Pfam" id="PF01535">
    <property type="entry name" value="PPR"/>
    <property type="match status" value="5"/>
</dbReference>
<dbReference type="GeneID" id="109712947"/>
<dbReference type="Proteomes" id="UP000515123">
    <property type="component" value="Linkage group 7"/>
</dbReference>
<feature type="repeat" description="PPR" evidence="3">
    <location>
        <begin position="403"/>
        <end position="437"/>
    </location>
</feature>
<keyword evidence="5" id="KW-1185">Reference proteome</keyword>
<dbReference type="Pfam" id="PF20431">
    <property type="entry name" value="E_motif"/>
    <property type="match status" value="1"/>
</dbReference>
<reference evidence="6" key="2">
    <citation type="submission" date="2025-08" db="UniProtKB">
        <authorList>
            <consortium name="RefSeq"/>
        </authorList>
    </citation>
    <scope>IDENTIFICATION</scope>
    <source>
        <tissue evidence="6">Leaf</tissue>
    </source>
</reference>
<dbReference type="RefSeq" id="XP_020092370.1">
    <property type="nucleotide sequence ID" value="XM_020236781.1"/>
</dbReference>
<dbReference type="InterPro" id="IPR046960">
    <property type="entry name" value="PPR_At4g14850-like_plant"/>
</dbReference>
<evidence type="ECO:0000256" key="3">
    <source>
        <dbReference type="PROSITE-ProRule" id="PRU00708"/>
    </source>
</evidence>
<dbReference type="AlphaFoldDB" id="A0A6P5FGL8"/>
<dbReference type="GO" id="GO:0003723">
    <property type="term" value="F:RNA binding"/>
    <property type="evidence" value="ECO:0007669"/>
    <property type="project" value="InterPro"/>
</dbReference>
<dbReference type="FunFam" id="1.25.40.10:FF:000280">
    <property type="entry name" value="Pentatricopeptide repeat-containing protein"/>
    <property type="match status" value="1"/>
</dbReference>
<dbReference type="PANTHER" id="PTHR47926:SF436">
    <property type="entry name" value="PENTATRICOPEPTIDE REPEAT-CONTAINING PROTEIN ELI1, CHLOROPLASTIC-LIKE ISOFORM X2"/>
    <property type="match status" value="1"/>
</dbReference>